<feature type="transmembrane region" description="Helical" evidence="1">
    <location>
        <begin position="81"/>
        <end position="103"/>
    </location>
</feature>
<feature type="transmembrane region" description="Helical" evidence="1">
    <location>
        <begin position="234"/>
        <end position="257"/>
    </location>
</feature>
<dbReference type="NCBIfam" id="NF038012">
    <property type="entry name" value="DMT_1"/>
    <property type="match status" value="1"/>
</dbReference>
<dbReference type="RefSeq" id="WP_167926095.1">
    <property type="nucleotide sequence ID" value="NZ_JAATVY010000010.1"/>
</dbReference>
<sequence>MNGATLTFVIGVPTALMSAASFAASGFLQHRATHEVPARATGSPRLLLDLLGHPLWRWSIGLAILGFALQVIALRYAPLILVQPLLVTGVLWFVVFAAASYRVRPDRTLVTGILLCLSGLSAFLVLAHPSRASGRRGFGGLWSALPLALGLAVTVAICLTLAATVARRWRALPLSLATGVCYGVTASLVRSLQNDAGGGPAGVFARWQLYALILLGPVGVLLNQNSYQAGRIGAPALTVITVTDPLVSLAAGVVWLGESIRTGVWYVTGEALALFAVTGGVLLLAWRASSGRVNPLAVPAPPDGRGVQRRAAG</sequence>
<gene>
    <name evidence="2" type="ORF">HC031_15885</name>
</gene>
<proteinExistence type="predicted"/>
<feature type="transmembrane region" description="Helical" evidence="1">
    <location>
        <begin position="204"/>
        <end position="222"/>
    </location>
</feature>
<dbReference type="Proteomes" id="UP000722989">
    <property type="component" value="Unassembled WGS sequence"/>
</dbReference>
<reference evidence="2 3" key="1">
    <citation type="submission" date="2020-03" db="EMBL/GenBank/DDBJ databases">
        <title>WGS of the type strain of Planosporangium spp.</title>
        <authorList>
            <person name="Thawai C."/>
        </authorList>
    </citation>
    <scope>NUCLEOTIDE SEQUENCE [LARGE SCALE GENOMIC DNA]</scope>
    <source>
        <strain evidence="2 3">TBRC 5610</strain>
    </source>
</reference>
<keyword evidence="1" id="KW-1133">Transmembrane helix</keyword>
<evidence type="ECO:0000313" key="3">
    <source>
        <dbReference type="Proteomes" id="UP000722989"/>
    </source>
</evidence>
<dbReference type="PANTHER" id="PTHR40761:SF1">
    <property type="entry name" value="CONSERVED INTEGRAL MEMBRANE ALANINE VALINE AND LEUCINE RICH PROTEIN-RELATED"/>
    <property type="match status" value="1"/>
</dbReference>
<feature type="transmembrane region" description="Helical" evidence="1">
    <location>
        <begin position="109"/>
        <end position="127"/>
    </location>
</feature>
<comment type="caution">
    <text evidence="2">The sequence shown here is derived from an EMBL/GenBank/DDBJ whole genome shotgun (WGS) entry which is preliminary data.</text>
</comment>
<protein>
    <submittedName>
        <fullName evidence="2">DMT family transporter</fullName>
    </submittedName>
</protein>
<dbReference type="EMBL" id="JAATVY010000010">
    <property type="protein sequence ID" value="NJC71181.1"/>
    <property type="molecule type" value="Genomic_DNA"/>
</dbReference>
<name>A0ABX0XYS3_9ACTN</name>
<organism evidence="2 3">
    <name type="scientific">Planosporangium thailandense</name>
    <dbReference type="NCBI Taxonomy" id="765197"/>
    <lineage>
        <taxon>Bacteria</taxon>
        <taxon>Bacillati</taxon>
        <taxon>Actinomycetota</taxon>
        <taxon>Actinomycetes</taxon>
        <taxon>Micromonosporales</taxon>
        <taxon>Micromonosporaceae</taxon>
        <taxon>Planosporangium</taxon>
    </lineage>
</organism>
<feature type="transmembrane region" description="Helical" evidence="1">
    <location>
        <begin position="263"/>
        <end position="286"/>
    </location>
</feature>
<dbReference type="PANTHER" id="PTHR40761">
    <property type="entry name" value="CONSERVED INTEGRAL MEMBRANE ALANINE VALINE AND LEUCINE RICH PROTEIN-RELATED"/>
    <property type="match status" value="1"/>
</dbReference>
<evidence type="ECO:0000313" key="2">
    <source>
        <dbReference type="EMBL" id="NJC71181.1"/>
    </source>
</evidence>
<accession>A0ABX0XYS3</accession>
<feature type="transmembrane region" description="Helical" evidence="1">
    <location>
        <begin position="139"/>
        <end position="166"/>
    </location>
</feature>
<evidence type="ECO:0000256" key="1">
    <source>
        <dbReference type="SAM" id="Phobius"/>
    </source>
</evidence>
<keyword evidence="3" id="KW-1185">Reference proteome</keyword>
<feature type="transmembrane region" description="Helical" evidence="1">
    <location>
        <begin position="55"/>
        <end position="74"/>
    </location>
</feature>
<keyword evidence="1" id="KW-0812">Transmembrane</keyword>
<keyword evidence="1" id="KW-0472">Membrane</keyword>